<feature type="domain" description="Penicillin-binding protein transpeptidase" evidence="3">
    <location>
        <begin position="4"/>
        <end position="215"/>
    </location>
</feature>
<gene>
    <name evidence="4" type="ORF">A2Y64_08580</name>
</gene>
<dbReference type="PANTHER" id="PTHR32282:SF33">
    <property type="entry name" value="PEPTIDOGLYCAN GLYCOSYLTRANSFERASE"/>
    <property type="match status" value="1"/>
</dbReference>
<dbReference type="SUPFAM" id="SSF56601">
    <property type="entry name" value="beta-lactamase/transpeptidase-like"/>
    <property type="match status" value="1"/>
</dbReference>
<keyword evidence="2" id="KW-0808">Transferase</keyword>
<dbReference type="PANTHER" id="PTHR32282">
    <property type="entry name" value="BINDING PROTEIN TRANSPEPTIDASE, PUTATIVE-RELATED"/>
    <property type="match status" value="1"/>
</dbReference>
<dbReference type="GO" id="GO:0030288">
    <property type="term" value="C:outer membrane-bounded periplasmic space"/>
    <property type="evidence" value="ECO:0007669"/>
    <property type="project" value="TreeGrafter"/>
</dbReference>
<protein>
    <recommendedName>
        <fullName evidence="3">Penicillin-binding protein transpeptidase domain-containing protein</fullName>
    </recommendedName>
</protein>
<evidence type="ECO:0000313" key="5">
    <source>
        <dbReference type="Proteomes" id="UP000177187"/>
    </source>
</evidence>
<proteinExistence type="predicted"/>
<dbReference type="GO" id="GO:0009252">
    <property type="term" value="P:peptidoglycan biosynthetic process"/>
    <property type="evidence" value="ECO:0007669"/>
    <property type="project" value="TreeGrafter"/>
</dbReference>
<organism evidence="4 5">
    <name type="scientific">Candidatus Coatesbacteria bacterium RBG_13_66_14</name>
    <dbReference type="NCBI Taxonomy" id="1817816"/>
    <lineage>
        <taxon>Bacteria</taxon>
        <taxon>Candidatus Coatesiibacteriota</taxon>
    </lineage>
</organism>
<dbReference type="STRING" id="1817816.A2Y64_08580"/>
<dbReference type="Pfam" id="PF00905">
    <property type="entry name" value="Transpeptidase"/>
    <property type="match status" value="1"/>
</dbReference>
<dbReference type="InterPro" id="IPR001460">
    <property type="entry name" value="PCN-bd_Tpept"/>
</dbReference>
<dbReference type="Proteomes" id="UP000177187">
    <property type="component" value="Unassembled WGS sequence"/>
</dbReference>
<evidence type="ECO:0000256" key="1">
    <source>
        <dbReference type="ARBA" id="ARBA00022676"/>
    </source>
</evidence>
<accession>A0A1F5FGS7</accession>
<dbReference type="AlphaFoldDB" id="A0A1F5FGS7"/>
<name>A0A1F5FGS7_9BACT</name>
<comment type="caution">
    <text evidence="4">The sequence shown here is derived from an EMBL/GenBank/DDBJ whole genome shotgun (WGS) entry which is preliminary data.</text>
</comment>
<evidence type="ECO:0000313" key="4">
    <source>
        <dbReference type="EMBL" id="OGD78878.1"/>
    </source>
</evidence>
<evidence type="ECO:0000256" key="2">
    <source>
        <dbReference type="ARBA" id="ARBA00022679"/>
    </source>
</evidence>
<dbReference type="InterPro" id="IPR012338">
    <property type="entry name" value="Beta-lactam/transpept-like"/>
</dbReference>
<dbReference type="EMBL" id="MFAF01000022">
    <property type="protein sequence ID" value="OGD78878.1"/>
    <property type="molecule type" value="Genomic_DNA"/>
</dbReference>
<evidence type="ECO:0000259" key="3">
    <source>
        <dbReference type="Pfam" id="PF00905"/>
    </source>
</evidence>
<dbReference type="GO" id="GO:0008658">
    <property type="term" value="F:penicillin binding"/>
    <property type="evidence" value="ECO:0007669"/>
    <property type="project" value="InterPro"/>
</dbReference>
<dbReference type="GO" id="GO:0008955">
    <property type="term" value="F:peptidoglycan glycosyltransferase activity"/>
    <property type="evidence" value="ECO:0007669"/>
    <property type="project" value="TreeGrafter"/>
</dbReference>
<sequence length="331" mass="35690">MYARRQPGSAFKVFVYTAAIDNGYTAADTLLDKPFVVNADGVVWAPHNYSMGSTGKPMTIRTAVAMSINLVAARLILEIGVEPVRAYAERMGIRTPLAHTYSIALGSSEVTPLDMASAFGTFATLGVHVEPTAIKLIKDRDGNVIKENIPRAEVVLRRETAFIMRSMLQGTTTGGTAARAGRTLKRPCAGKTGTTNEAGDCWFIGFVPQLCTSVWVGFDDHTSLGYNATGESHAVPLWSDYMADVLQNYPVEEFSVPEGLKLQRYVVCGDSGLLANPDCPHKVGEDFIDGTAPTAYCDLHGPGSRDFIAHDAALTAGQAAPEYGYREDEEQ</sequence>
<reference evidence="4 5" key="1">
    <citation type="journal article" date="2016" name="Nat. Commun.">
        <title>Thousands of microbial genomes shed light on interconnected biogeochemical processes in an aquifer system.</title>
        <authorList>
            <person name="Anantharaman K."/>
            <person name="Brown C.T."/>
            <person name="Hug L.A."/>
            <person name="Sharon I."/>
            <person name="Castelle C.J."/>
            <person name="Probst A.J."/>
            <person name="Thomas B.C."/>
            <person name="Singh A."/>
            <person name="Wilkins M.J."/>
            <person name="Karaoz U."/>
            <person name="Brodie E.L."/>
            <person name="Williams K.H."/>
            <person name="Hubbard S.S."/>
            <person name="Banfield J.F."/>
        </authorList>
    </citation>
    <scope>NUCLEOTIDE SEQUENCE [LARGE SCALE GENOMIC DNA]</scope>
</reference>
<keyword evidence="1" id="KW-0328">Glycosyltransferase</keyword>
<dbReference type="InterPro" id="IPR050396">
    <property type="entry name" value="Glycosyltr_51/Transpeptidase"/>
</dbReference>
<dbReference type="Gene3D" id="3.40.710.10">
    <property type="entry name" value="DD-peptidase/beta-lactamase superfamily"/>
    <property type="match status" value="1"/>
</dbReference>